<dbReference type="Pfam" id="PF00014">
    <property type="entry name" value="Kunitz_BPTI"/>
    <property type="match status" value="1"/>
</dbReference>
<organism evidence="6">
    <name type="scientific">Ixodes ricinus</name>
    <name type="common">Common tick</name>
    <name type="synonym">Acarus ricinus</name>
    <dbReference type="NCBI Taxonomy" id="34613"/>
    <lineage>
        <taxon>Eukaryota</taxon>
        <taxon>Metazoa</taxon>
        <taxon>Ecdysozoa</taxon>
        <taxon>Arthropoda</taxon>
        <taxon>Chelicerata</taxon>
        <taxon>Arachnida</taxon>
        <taxon>Acari</taxon>
        <taxon>Parasitiformes</taxon>
        <taxon>Ixodida</taxon>
        <taxon>Ixodoidea</taxon>
        <taxon>Ixodidae</taxon>
        <taxon>Ixodinae</taxon>
        <taxon>Ixodes</taxon>
    </lineage>
</organism>
<dbReference type="EMBL" id="GADI01006033">
    <property type="protein sequence ID" value="JAA67775.1"/>
    <property type="molecule type" value="mRNA"/>
</dbReference>
<accession>A0A0K8R9F8</accession>
<dbReference type="PANTHER" id="PTHR10083">
    <property type="entry name" value="KUNITZ-TYPE PROTEASE INHIBITOR-RELATED"/>
    <property type="match status" value="1"/>
</dbReference>
<keyword evidence="4" id="KW-0732">Signal</keyword>
<dbReference type="CDD" id="cd00109">
    <property type="entry name" value="Kunitz-type"/>
    <property type="match status" value="1"/>
</dbReference>
<dbReference type="GO" id="GO:0005615">
    <property type="term" value="C:extracellular space"/>
    <property type="evidence" value="ECO:0007669"/>
    <property type="project" value="TreeGrafter"/>
</dbReference>
<keyword evidence="2" id="KW-0722">Serine protease inhibitor</keyword>
<dbReference type="FunFam" id="4.10.410.10:FF:000004">
    <property type="entry name" value="Tissue factor pathway inhibitor"/>
    <property type="match status" value="1"/>
</dbReference>
<dbReference type="PROSITE" id="PS00280">
    <property type="entry name" value="BPTI_KUNITZ_1"/>
    <property type="match status" value="1"/>
</dbReference>
<dbReference type="InterPro" id="IPR050098">
    <property type="entry name" value="TFPI/VKTCI-like"/>
</dbReference>
<dbReference type="AlphaFoldDB" id="A0A0K8R9F8"/>
<name>A0A0K8R9F8_IXORI</name>
<feature type="domain" description="BPTI/Kunitz inhibitor" evidence="5">
    <location>
        <begin position="29"/>
        <end position="79"/>
    </location>
</feature>
<keyword evidence="3" id="KW-1015">Disulfide bond</keyword>
<dbReference type="Gene3D" id="4.10.410.10">
    <property type="entry name" value="Pancreatic trypsin inhibitor Kunitz domain"/>
    <property type="match status" value="2"/>
</dbReference>
<evidence type="ECO:0000256" key="1">
    <source>
        <dbReference type="ARBA" id="ARBA00022690"/>
    </source>
</evidence>
<feature type="signal peptide" evidence="4">
    <location>
        <begin position="1"/>
        <end position="19"/>
    </location>
</feature>
<keyword evidence="1" id="KW-0646">Protease inhibitor</keyword>
<dbReference type="GO" id="GO:0004867">
    <property type="term" value="F:serine-type endopeptidase inhibitor activity"/>
    <property type="evidence" value="ECO:0007669"/>
    <property type="project" value="UniProtKB-KW"/>
</dbReference>
<feature type="chain" id="PRO_5005516932" evidence="4">
    <location>
        <begin position="20"/>
        <end position="166"/>
    </location>
</feature>
<evidence type="ECO:0000256" key="2">
    <source>
        <dbReference type="ARBA" id="ARBA00022900"/>
    </source>
</evidence>
<dbReference type="PRINTS" id="PR00759">
    <property type="entry name" value="BASICPTASE"/>
</dbReference>
<dbReference type="InterPro" id="IPR002223">
    <property type="entry name" value="Kunitz_BPTI"/>
</dbReference>
<evidence type="ECO:0000256" key="4">
    <source>
        <dbReference type="SAM" id="SignalP"/>
    </source>
</evidence>
<evidence type="ECO:0000256" key="3">
    <source>
        <dbReference type="ARBA" id="ARBA00023157"/>
    </source>
</evidence>
<dbReference type="InterPro" id="IPR036880">
    <property type="entry name" value="Kunitz_BPTI_sf"/>
</dbReference>
<reference evidence="6" key="1">
    <citation type="submission" date="2012-12" db="EMBL/GenBank/DDBJ databases">
        <title>Identification and characterization of a phenylalanine ammonia-lyase gene family in Isatis indigotica Fort.</title>
        <authorList>
            <person name="Liu Q."/>
            <person name="Chen J."/>
            <person name="Zhou X."/>
            <person name="Di P."/>
            <person name="Xiao Y."/>
            <person name="Xuan H."/>
            <person name="Zhang L."/>
            <person name="Chen W."/>
        </authorList>
    </citation>
    <scope>NUCLEOTIDE SEQUENCE</scope>
    <source>
        <tissue evidence="6">Salivary gland</tissue>
    </source>
</reference>
<evidence type="ECO:0000313" key="6">
    <source>
        <dbReference type="EMBL" id="JAA67775.1"/>
    </source>
</evidence>
<protein>
    <submittedName>
        <fullName evidence="6">Putative salivary kunitz domain protein</fullName>
    </submittedName>
</protein>
<proteinExistence type="evidence at transcript level"/>
<sequence>MQFIFVVTFVILACSVVDAKPTKGMEYICALYPDDGPCRARVPQFYFNMTTKTCEEFIYGGCEGNANIFREEDECLKKCKGPKVPSICSVPYVDEKCRYTSYKPQKRYYYNDASNECILIDPNRCPKTQNLFWNKKYCESRCKTKEKRTMKAQLGKRHKVDTLPYE</sequence>
<dbReference type="InterPro" id="IPR020901">
    <property type="entry name" value="Prtase_inh_Kunz-CS"/>
</dbReference>
<evidence type="ECO:0000259" key="5">
    <source>
        <dbReference type="PROSITE" id="PS50279"/>
    </source>
</evidence>
<dbReference type="SMART" id="SM00131">
    <property type="entry name" value="KU"/>
    <property type="match status" value="2"/>
</dbReference>
<dbReference type="PROSITE" id="PS50279">
    <property type="entry name" value="BPTI_KUNITZ_2"/>
    <property type="match status" value="2"/>
</dbReference>
<feature type="domain" description="BPTI/Kunitz inhibitor" evidence="5">
    <location>
        <begin position="88"/>
        <end position="142"/>
    </location>
</feature>
<dbReference type="PANTHER" id="PTHR10083:SF373">
    <property type="entry name" value="SERINE PEPTIDASE INHIBITOR, KUNITZ TYPE, 2"/>
    <property type="match status" value="1"/>
</dbReference>
<dbReference type="SUPFAM" id="SSF57362">
    <property type="entry name" value="BPTI-like"/>
    <property type="match status" value="2"/>
</dbReference>